<evidence type="ECO:0000313" key="4">
    <source>
        <dbReference type="Proteomes" id="UP000769766"/>
    </source>
</evidence>
<feature type="domain" description="LysM" evidence="2">
    <location>
        <begin position="334"/>
        <end position="378"/>
    </location>
</feature>
<dbReference type="SUPFAM" id="SSF54106">
    <property type="entry name" value="LysM domain"/>
    <property type="match status" value="1"/>
</dbReference>
<dbReference type="PROSITE" id="PS51782">
    <property type="entry name" value="LYSM"/>
    <property type="match status" value="1"/>
</dbReference>
<feature type="region of interest" description="Disordered" evidence="1">
    <location>
        <begin position="402"/>
        <end position="499"/>
    </location>
</feature>
<dbReference type="EMBL" id="JACPRF010000055">
    <property type="protein sequence ID" value="MBI2875609.1"/>
    <property type="molecule type" value="Genomic_DNA"/>
</dbReference>
<feature type="compositionally biased region" description="Basic and acidic residues" evidence="1">
    <location>
        <begin position="460"/>
        <end position="469"/>
    </location>
</feature>
<dbReference type="Gene3D" id="3.10.350.10">
    <property type="entry name" value="LysM domain"/>
    <property type="match status" value="1"/>
</dbReference>
<organism evidence="3 4">
    <name type="scientific">Tectimicrobiota bacterium</name>
    <dbReference type="NCBI Taxonomy" id="2528274"/>
    <lineage>
        <taxon>Bacteria</taxon>
        <taxon>Pseudomonadati</taxon>
        <taxon>Nitrospinota/Tectimicrobiota group</taxon>
        <taxon>Candidatus Tectimicrobiota</taxon>
    </lineage>
</organism>
<feature type="compositionally biased region" description="Low complexity" evidence="1">
    <location>
        <begin position="483"/>
        <end position="492"/>
    </location>
</feature>
<dbReference type="InterPro" id="IPR023346">
    <property type="entry name" value="Lysozyme-like_dom_sf"/>
</dbReference>
<dbReference type="CDD" id="cd00118">
    <property type="entry name" value="LysM"/>
    <property type="match status" value="1"/>
</dbReference>
<evidence type="ECO:0000259" key="2">
    <source>
        <dbReference type="PROSITE" id="PS51782"/>
    </source>
</evidence>
<feature type="compositionally biased region" description="Basic residues" evidence="1">
    <location>
        <begin position="432"/>
        <end position="441"/>
    </location>
</feature>
<proteinExistence type="predicted"/>
<feature type="compositionally biased region" description="Basic residues" evidence="1">
    <location>
        <begin position="470"/>
        <end position="482"/>
    </location>
</feature>
<accession>A0A932FXL2</accession>
<dbReference type="CDD" id="cd16894">
    <property type="entry name" value="MltD-like"/>
    <property type="match status" value="1"/>
</dbReference>
<sequence length="499" mass="56003">MYEVVNLREIFGENGASESTKLQLIEQIKEIYRNILYQMADGRLDPSSLSAREYRVHQLFQGIQDREILIRAAESIRSQPGQKNRFLQGLLISGRYNDTLKEIFRNHGLPEDLIALPHIESNFNYRAYSSKGAAGAWQFIRSTGQQFLRINEDVDERLDPLFAGQAAARLLKQNYEVLGSWPLAITAYNHGRQGMFNAVRETGSSNLAEIIASYRGPNFGFASKNFYAEFLAAREVIKNYRQYFGEMDLPSTLEYDLVQIPRPVKIARILGYFGLSREDLKSYNPALRSSVLEARNPVPAGFLLRLPKGKGADFSAFLALAPEGRVTKVRGKAQWYRVKRGDTLLAVARQFDTDLRTLRVLNGLKRSGGIQVGQRLRLPASGGVQNEGPRVIPAKYVEEEEELASSNSRNGKGDRKLAKDKKGRKAVGISAKSRKRGKGPKLLKDRSSQSKGSSSSIKKVRTDENEKSQRLRKGSLKKKKASTPKGKGLPLKKPSRRDL</sequence>
<dbReference type="SUPFAM" id="SSF53955">
    <property type="entry name" value="Lysozyme-like"/>
    <property type="match status" value="1"/>
</dbReference>
<dbReference type="Proteomes" id="UP000769766">
    <property type="component" value="Unassembled WGS sequence"/>
</dbReference>
<gene>
    <name evidence="3" type="ORF">HYY20_01865</name>
</gene>
<evidence type="ECO:0000256" key="1">
    <source>
        <dbReference type="SAM" id="MobiDB-lite"/>
    </source>
</evidence>
<protein>
    <submittedName>
        <fullName evidence="3">Transglycosylase SLT domain-containing protein</fullName>
    </submittedName>
</protein>
<dbReference type="SMART" id="SM00257">
    <property type="entry name" value="LysM"/>
    <property type="match status" value="1"/>
</dbReference>
<dbReference type="InterPro" id="IPR036779">
    <property type="entry name" value="LysM_dom_sf"/>
</dbReference>
<evidence type="ECO:0000313" key="3">
    <source>
        <dbReference type="EMBL" id="MBI2875609.1"/>
    </source>
</evidence>
<dbReference type="InterPro" id="IPR008258">
    <property type="entry name" value="Transglycosylase_SLT_dom_1"/>
</dbReference>
<dbReference type="Gene3D" id="1.10.530.10">
    <property type="match status" value="1"/>
</dbReference>
<reference evidence="3" key="1">
    <citation type="submission" date="2020-07" db="EMBL/GenBank/DDBJ databases">
        <title>Huge and variable diversity of episymbiotic CPR bacteria and DPANN archaea in groundwater ecosystems.</title>
        <authorList>
            <person name="He C.Y."/>
            <person name="Keren R."/>
            <person name="Whittaker M."/>
            <person name="Farag I.F."/>
            <person name="Doudna J."/>
            <person name="Cate J.H.D."/>
            <person name="Banfield J.F."/>
        </authorList>
    </citation>
    <scope>NUCLEOTIDE SEQUENCE</scope>
    <source>
        <strain evidence="3">NC_groundwater_672_Ag_B-0.1um_62_36</strain>
    </source>
</reference>
<name>A0A932FXL2_UNCTE</name>
<dbReference type="AlphaFoldDB" id="A0A932FXL2"/>
<dbReference type="InterPro" id="IPR018392">
    <property type="entry name" value="LysM"/>
</dbReference>
<dbReference type="Pfam" id="PF01464">
    <property type="entry name" value="SLT"/>
    <property type="match status" value="1"/>
</dbReference>
<comment type="caution">
    <text evidence="3">The sequence shown here is derived from an EMBL/GenBank/DDBJ whole genome shotgun (WGS) entry which is preliminary data.</text>
</comment>
<dbReference type="Pfam" id="PF01476">
    <property type="entry name" value="LysM"/>
    <property type="match status" value="1"/>
</dbReference>